<evidence type="ECO:0000256" key="2">
    <source>
        <dbReference type="ARBA" id="ARBA00023125"/>
    </source>
</evidence>
<dbReference type="EMBL" id="JACHMM010000001">
    <property type="protein sequence ID" value="MBB5787240.1"/>
    <property type="molecule type" value="Genomic_DNA"/>
</dbReference>
<dbReference type="RefSeq" id="WP_184821166.1">
    <property type="nucleotide sequence ID" value="NZ_JACHMM010000001.1"/>
</dbReference>
<evidence type="ECO:0000313" key="5">
    <source>
        <dbReference type="EMBL" id="MBB5787240.1"/>
    </source>
</evidence>
<dbReference type="InterPro" id="IPR008920">
    <property type="entry name" value="TF_FadR/GntR_C"/>
</dbReference>
<reference evidence="5 6" key="1">
    <citation type="submission" date="2020-08" db="EMBL/GenBank/DDBJ databases">
        <title>Sequencing the genomes of 1000 actinobacteria strains.</title>
        <authorList>
            <person name="Klenk H.-P."/>
        </authorList>
    </citation>
    <scope>NUCLEOTIDE SEQUENCE [LARGE SCALE GENOMIC DNA]</scope>
    <source>
        <strain evidence="5 6">DSM 102122</strain>
    </source>
</reference>
<name>A0A7W9LKI9_9ACTN</name>
<dbReference type="PROSITE" id="PS50949">
    <property type="entry name" value="HTH_GNTR"/>
    <property type="match status" value="1"/>
</dbReference>
<dbReference type="InterPro" id="IPR000524">
    <property type="entry name" value="Tscrpt_reg_HTH_GntR"/>
</dbReference>
<dbReference type="AlphaFoldDB" id="A0A7W9LKI9"/>
<evidence type="ECO:0000256" key="3">
    <source>
        <dbReference type="ARBA" id="ARBA00023163"/>
    </source>
</evidence>
<organism evidence="5 6">
    <name type="scientific">Jiangella mangrovi</name>
    <dbReference type="NCBI Taxonomy" id="1524084"/>
    <lineage>
        <taxon>Bacteria</taxon>
        <taxon>Bacillati</taxon>
        <taxon>Actinomycetota</taxon>
        <taxon>Actinomycetes</taxon>
        <taxon>Jiangellales</taxon>
        <taxon>Jiangellaceae</taxon>
        <taxon>Jiangella</taxon>
    </lineage>
</organism>
<dbReference type="SUPFAM" id="SSF48008">
    <property type="entry name" value="GntR ligand-binding domain-like"/>
    <property type="match status" value="1"/>
</dbReference>
<dbReference type="CDD" id="cd07377">
    <property type="entry name" value="WHTH_GntR"/>
    <property type="match status" value="1"/>
</dbReference>
<keyword evidence="2 5" id="KW-0238">DNA-binding</keyword>
<proteinExistence type="predicted"/>
<dbReference type="SUPFAM" id="SSF46785">
    <property type="entry name" value="Winged helix' DNA-binding domain"/>
    <property type="match status" value="1"/>
</dbReference>
<feature type="domain" description="HTH gntR-type" evidence="4">
    <location>
        <begin position="12"/>
        <end position="79"/>
    </location>
</feature>
<dbReference type="InterPro" id="IPR036390">
    <property type="entry name" value="WH_DNA-bd_sf"/>
</dbReference>
<evidence type="ECO:0000256" key="1">
    <source>
        <dbReference type="ARBA" id="ARBA00023015"/>
    </source>
</evidence>
<gene>
    <name evidence="5" type="ORF">HD601_001815</name>
</gene>
<evidence type="ECO:0000313" key="6">
    <source>
        <dbReference type="Proteomes" id="UP000542813"/>
    </source>
</evidence>
<comment type="caution">
    <text evidence="5">The sequence shown here is derived from an EMBL/GenBank/DDBJ whole genome shotgun (WGS) entry which is preliminary data.</text>
</comment>
<dbReference type="InterPro" id="IPR036388">
    <property type="entry name" value="WH-like_DNA-bd_sf"/>
</dbReference>
<dbReference type="GO" id="GO:0003677">
    <property type="term" value="F:DNA binding"/>
    <property type="evidence" value="ECO:0007669"/>
    <property type="project" value="UniProtKB-KW"/>
</dbReference>
<dbReference type="Gene3D" id="1.20.120.530">
    <property type="entry name" value="GntR ligand-binding domain-like"/>
    <property type="match status" value="1"/>
</dbReference>
<keyword evidence="6" id="KW-1185">Reference proteome</keyword>
<evidence type="ECO:0000259" key="4">
    <source>
        <dbReference type="PROSITE" id="PS50949"/>
    </source>
</evidence>
<dbReference type="Proteomes" id="UP000542813">
    <property type="component" value="Unassembled WGS sequence"/>
</dbReference>
<dbReference type="Pfam" id="PF07729">
    <property type="entry name" value="FCD"/>
    <property type="match status" value="1"/>
</dbReference>
<accession>A0A7W9LKI9</accession>
<dbReference type="SMART" id="SM00895">
    <property type="entry name" value="FCD"/>
    <property type="match status" value="1"/>
</dbReference>
<dbReference type="PANTHER" id="PTHR43537:SF24">
    <property type="entry name" value="GLUCONATE OPERON TRANSCRIPTIONAL REPRESSOR"/>
    <property type="match status" value="1"/>
</dbReference>
<sequence length="240" mass="26449">MAVLEPLASRPTSLTEIVQEAIRDAIVSRRLSPGDRVTEAALAKQLNVSKTPVREALLKLEYIGLIESDGGRGGRIIRPTRESIRAAYEVRMGLETQAARQLAQRGDAELLTQPRLTAEACLNAAEADDHAGFRDYDRQFHLAMAEATGNPLLSRFIRDSFDLTWTLRDRDVPVTDDSVDCARQHLDIMEAMESGGAQAAEDGMRRHLEYVLDLVISTFERQLAQAAGFSLDVQASSSNP</sequence>
<protein>
    <submittedName>
        <fullName evidence="5">DNA-binding GntR family transcriptional regulator</fullName>
    </submittedName>
</protein>
<dbReference type="GO" id="GO:0003700">
    <property type="term" value="F:DNA-binding transcription factor activity"/>
    <property type="evidence" value="ECO:0007669"/>
    <property type="project" value="InterPro"/>
</dbReference>
<keyword evidence="3" id="KW-0804">Transcription</keyword>
<dbReference type="PANTHER" id="PTHR43537">
    <property type="entry name" value="TRANSCRIPTIONAL REGULATOR, GNTR FAMILY"/>
    <property type="match status" value="1"/>
</dbReference>
<dbReference type="Gene3D" id="1.10.10.10">
    <property type="entry name" value="Winged helix-like DNA-binding domain superfamily/Winged helix DNA-binding domain"/>
    <property type="match status" value="1"/>
</dbReference>
<dbReference type="Pfam" id="PF00392">
    <property type="entry name" value="GntR"/>
    <property type="match status" value="1"/>
</dbReference>
<keyword evidence="1" id="KW-0805">Transcription regulation</keyword>
<dbReference type="SMART" id="SM00345">
    <property type="entry name" value="HTH_GNTR"/>
    <property type="match status" value="1"/>
</dbReference>
<dbReference type="InterPro" id="IPR011711">
    <property type="entry name" value="GntR_C"/>
</dbReference>